<name>A0ABR3VW74_9PEZI</name>
<dbReference type="EMBL" id="JAWRVE010000262">
    <property type="protein sequence ID" value="KAL1846609.1"/>
    <property type="molecule type" value="Genomic_DNA"/>
</dbReference>
<dbReference type="Gene3D" id="3.40.50.150">
    <property type="entry name" value="Vaccinia Virus protein VP39"/>
    <property type="match status" value="1"/>
</dbReference>
<dbReference type="PANTHER" id="PTHR43591">
    <property type="entry name" value="METHYLTRANSFERASE"/>
    <property type="match status" value="1"/>
</dbReference>
<dbReference type="PANTHER" id="PTHR43591:SF105">
    <property type="entry name" value="METHYLTRANSFERASE DOMAIN-CONTAINING PROTEIN-RELATED"/>
    <property type="match status" value="1"/>
</dbReference>
<proteinExistence type="inferred from homology"/>
<evidence type="ECO:0000256" key="1">
    <source>
        <dbReference type="ARBA" id="ARBA00038158"/>
    </source>
</evidence>
<reference evidence="2 3" key="1">
    <citation type="journal article" date="2024" name="IMA Fungus">
        <title>IMA Genome - F19 : A genome assembly and annotation guide to empower mycologists, including annotated draft genome sequences of Ceratocystis pirilliformis, Diaporthe australafricana, Fusarium ophioides, Paecilomyces lecythidis, and Sporothrix stenoceras.</title>
        <authorList>
            <person name="Aylward J."/>
            <person name="Wilson A.M."/>
            <person name="Visagie C.M."/>
            <person name="Spraker J."/>
            <person name="Barnes I."/>
            <person name="Buitendag C."/>
            <person name="Ceriani C."/>
            <person name="Del Mar Angel L."/>
            <person name="du Plessis D."/>
            <person name="Fuchs T."/>
            <person name="Gasser K."/>
            <person name="Kramer D."/>
            <person name="Li W."/>
            <person name="Munsamy K."/>
            <person name="Piso A."/>
            <person name="Price J.L."/>
            <person name="Sonnekus B."/>
            <person name="Thomas C."/>
            <person name="van der Nest A."/>
            <person name="van Dijk A."/>
            <person name="van Heerden A."/>
            <person name="van Vuuren N."/>
            <person name="Yilmaz N."/>
            <person name="Duong T.A."/>
            <person name="van der Merwe N.A."/>
            <person name="Wingfield M.J."/>
            <person name="Wingfield B.D."/>
        </authorList>
    </citation>
    <scope>NUCLEOTIDE SEQUENCE [LARGE SCALE GENOMIC DNA]</scope>
    <source>
        <strain evidence="2 3">CMW 18300</strain>
    </source>
</reference>
<evidence type="ECO:0008006" key="4">
    <source>
        <dbReference type="Google" id="ProtNLM"/>
    </source>
</evidence>
<dbReference type="SUPFAM" id="SSF53335">
    <property type="entry name" value="S-adenosyl-L-methionine-dependent methyltransferases"/>
    <property type="match status" value="1"/>
</dbReference>
<dbReference type="Pfam" id="PF13489">
    <property type="entry name" value="Methyltransf_23"/>
    <property type="match status" value="1"/>
</dbReference>
<protein>
    <recommendedName>
        <fullName evidence="4">Methyltransferase SirN-like protein</fullName>
    </recommendedName>
</protein>
<evidence type="ECO:0000313" key="3">
    <source>
        <dbReference type="Proteomes" id="UP001583177"/>
    </source>
</evidence>
<gene>
    <name evidence="2" type="ORF">Daus18300_014200</name>
</gene>
<dbReference type="CDD" id="cd02440">
    <property type="entry name" value="AdoMet_MTases"/>
    <property type="match status" value="1"/>
</dbReference>
<comment type="similarity">
    <text evidence="1">Belongs to the methyltransferase superfamily. LaeA methyltransferase family.</text>
</comment>
<comment type="caution">
    <text evidence="2">The sequence shown here is derived from an EMBL/GenBank/DDBJ whole genome shotgun (WGS) entry which is preliminary data.</text>
</comment>
<keyword evidence="3" id="KW-1185">Reference proteome</keyword>
<accession>A0ABR3VW74</accession>
<dbReference type="Proteomes" id="UP001583177">
    <property type="component" value="Unassembled WGS sequence"/>
</dbReference>
<evidence type="ECO:0000313" key="2">
    <source>
        <dbReference type="EMBL" id="KAL1846609.1"/>
    </source>
</evidence>
<sequence>MAEQAIKHYEHDYFLEGSEESSRLSNQHEIIKDAMGRLVLAPIEFSNSPLKILDSGTADGTWIRDLAASTAPVRHEFYGTDINPAEFPAEVPDGTTYQAQDINKPWPSDWRDRFDFVHQRLVLVGSGSKQHEALQSLGRLVKPGGWIQLIEATNKYPSTGCGPKMHAFIDLTISVFQQMGADLKVGDNLPLWLEKEGFTDIKHFDIEMKMGAQNPDKELARRGVFSMSIATRGLTQFAKTFEPGKCSLSAEQLDSLPSELDEELKTIGGLYPIRVIWGRKTT</sequence>
<organism evidence="2 3">
    <name type="scientific">Diaporthe australafricana</name>
    <dbReference type="NCBI Taxonomy" id="127596"/>
    <lineage>
        <taxon>Eukaryota</taxon>
        <taxon>Fungi</taxon>
        <taxon>Dikarya</taxon>
        <taxon>Ascomycota</taxon>
        <taxon>Pezizomycotina</taxon>
        <taxon>Sordariomycetes</taxon>
        <taxon>Sordariomycetidae</taxon>
        <taxon>Diaporthales</taxon>
        <taxon>Diaporthaceae</taxon>
        <taxon>Diaporthe</taxon>
    </lineage>
</organism>
<dbReference type="InterPro" id="IPR029063">
    <property type="entry name" value="SAM-dependent_MTases_sf"/>
</dbReference>